<proteinExistence type="predicted"/>
<sequence length="81" mass="9228">MYSGGLYDAPDQLDTFWPLLVGLSLLFPILFFFNLPSPWRWIVGIALAGPGFVWAGLLLFHEVRSLPGRARRHDTVSKQRE</sequence>
<keyword evidence="1" id="KW-1133">Transmembrane helix</keyword>
<name>A0A0B2BX02_9SPHN</name>
<dbReference type="AlphaFoldDB" id="A0A0B2BX02"/>
<reference evidence="2 3" key="1">
    <citation type="submission" date="2014-11" db="EMBL/GenBank/DDBJ databases">
        <title>Draft genome sequence of Kirrobacter mercurialis.</title>
        <authorList>
            <person name="Coil D.A."/>
            <person name="Eisen J.A."/>
        </authorList>
    </citation>
    <scope>NUCLEOTIDE SEQUENCE [LARGE SCALE GENOMIC DNA]</scope>
    <source>
        <strain evidence="2 3">Coronado</strain>
    </source>
</reference>
<keyword evidence="3" id="KW-1185">Reference proteome</keyword>
<feature type="transmembrane region" description="Helical" evidence="1">
    <location>
        <begin position="16"/>
        <end position="35"/>
    </location>
</feature>
<dbReference type="Proteomes" id="UP000030988">
    <property type="component" value="Unassembled WGS sequence"/>
</dbReference>
<keyword evidence="1" id="KW-0472">Membrane</keyword>
<keyword evidence="1" id="KW-0812">Transmembrane</keyword>
<gene>
    <name evidence="2" type="ORF">PK98_05195</name>
</gene>
<evidence type="ECO:0000313" key="3">
    <source>
        <dbReference type="Proteomes" id="UP000030988"/>
    </source>
</evidence>
<accession>A0A0B2BX02</accession>
<evidence type="ECO:0000256" key="1">
    <source>
        <dbReference type="SAM" id="Phobius"/>
    </source>
</evidence>
<evidence type="ECO:0000313" key="2">
    <source>
        <dbReference type="EMBL" id="KHL25964.1"/>
    </source>
</evidence>
<comment type="caution">
    <text evidence="2">The sequence shown here is derived from an EMBL/GenBank/DDBJ whole genome shotgun (WGS) entry which is preliminary data.</text>
</comment>
<dbReference type="EMBL" id="JTDN01000001">
    <property type="protein sequence ID" value="KHL25964.1"/>
    <property type="molecule type" value="Genomic_DNA"/>
</dbReference>
<protein>
    <submittedName>
        <fullName evidence="2">Uncharacterized protein</fullName>
    </submittedName>
</protein>
<feature type="transmembrane region" description="Helical" evidence="1">
    <location>
        <begin position="41"/>
        <end position="60"/>
    </location>
</feature>
<organism evidence="2 3">
    <name type="scientific">Croceibacterium mercuriale</name>
    <dbReference type="NCBI Taxonomy" id="1572751"/>
    <lineage>
        <taxon>Bacteria</taxon>
        <taxon>Pseudomonadati</taxon>
        <taxon>Pseudomonadota</taxon>
        <taxon>Alphaproteobacteria</taxon>
        <taxon>Sphingomonadales</taxon>
        <taxon>Erythrobacteraceae</taxon>
        <taxon>Croceibacterium</taxon>
    </lineage>
</organism>